<reference evidence="1" key="1">
    <citation type="journal article" date="2020" name="mSystems">
        <title>Genome- and Community-Level Interaction Insights into Carbon Utilization and Element Cycling Functions of Hydrothermarchaeota in Hydrothermal Sediment.</title>
        <authorList>
            <person name="Zhou Z."/>
            <person name="Liu Y."/>
            <person name="Xu W."/>
            <person name="Pan J."/>
            <person name="Luo Z.H."/>
            <person name="Li M."/>
        </authorList>
    </citation>
    <scope>NUCLEOTIDE SEQUENCE [LARGE SCALE GENOMIC DNA]</scope>
    <source>
        <strain evidence="1">SpSt-289</strain>
    </source>
</reference>
<dbReference type="Gene3D" id="3.20.20.140">
    <property type="entry name" value="Metal-dependent hydrolases"/>
    <property type="match status" value="1"/>
</dbReference>
<dbReference type="GO" id="GO:0006508">
    <property type="term" value="P:proteolysis"/>
    <property type="evidence" value="ECO:0007669"/>
    <property type="project" value="InterPro"/>
</dbReference>
<dbReference type="EMBL" id="DSMG01000166">
    <property type="protein sequence ID" value="HDX32994.1"/>
    <property type="molecule type" value="Genomic_DNA"/>
</dbReference>
<organism evidence="1">
    <name type="scientific">Caldilinea aerophila</name>
    <dbReference type="NCBI Taxonomy" id="133453"/>
    <lineage>
        <taxon>Bacteria</taxon>
        <taxon>Bacillati</taxon>
        <taxon>Chloroflexota</taxon>
        <taxon>Caldilineae</taxon>
        <taxon>Caldilineales</taxon>
        <taxon>Caldilineaceae</taxon>
        <taxon>Caldilinea</taxon>
    </lineage>
</organism>
<accession>A0A7C1FKC5</accession>
<dbReference type="AlphaFoldDB" id="A0A7C1FKC5"/>
<protein>
    <submittedName>
        <fullName evidence="1">Membrane dipeptidase</fullName>
    </submittedName>
</protein>
<dbReference type="SUPFAM" id="SSF51556">
    <property type="entry name" value="Metallo-dependent hydrolases"/>
    <property type="match status" value="1"/>
</dbReference>
<dbReference type="PROSITE" id="PS51365">
    <property type="entry name" value="RENAL_DIPEPTIDASE_2"/>
    <property type="match status" value="1"/>
</dbReference>
<dbReference type="PANTHER" id="PTHR10443">
    <property type="entry name" value="MICROSOMAL DIPEPTIDASE"/>
    <property type="match status" value="1"/>
</dbReference>
<dbReference type="InterPro" id="IPR000180">
    <property type="entry name" value="Dipep_AS"/>
</dbReference>
<dbReference type="Pfam" id="PF01244">
    <property type="entry name" value="Peptidase_M19"/>
    <property type="match status" value="1"/>
</dbReference>
<evidence type="ECO:0000313" key="1">
    <source>
        <dbReference type="EMBL" id="HDX32994.1"/>
    </source>
</evidence>
<proteinExistence type="predicted"/>
<comment type="caution">
    <text evidence="1">The sequence shown here is derived from an EMBL/GenBank/DDBJ whole genome shotgun (WGS) entry which is preliminary data.</text>
</comment>
<dbReference type="CDD" id="cd01301">
    <property type="entry name" value="rDP_like"/>
    <property type="match status" value="1"/>
</dbReference>
<dbReference type="InterPro" id="IPR008257">
    <property type="entry name" value="Pept_M19"/>
</dbReference>
<dbReference type="InterPro" id="IPR032466">
    <property type="entry name" value="Metal_Hydrolase"/>
</dbReference>
<sequence length="326" mass="35630">MTHAFLSLHFDALVIDAHCDSIGDQLERGRWLGERSNEGHIDLPRLREGGVDVQFFACYVPVPYQRHGAVTHAMERLDQLHLLAERASDQFVLVRCADDILRARTEGKIAGIVGLEGAEALDASIGVLRQFYRLGVRNLGLAWNYRNAACDGVAESRTNGGLTEFGVRVVEECNRLGILLDISHLSPAGVMDVLAVSQQPVIASHSNARALCDHPRNLSDAQLEAIAAKGGVIGVTFVNEFLNTQNPAEATLNDVIAHIEHMLSVVGPDHVALGSDFDGCTPARGIEDVTCYPLITQRLIERGHDAKTIRKLLGENWLRVIREVLG</sequence>
<gene>
    <name evidence="1" type="ORF">ENQ20_16125</name>
</gene>
<dbReference type="GO" id="GO:0070573">
    <property type="term" value="F:metallodipeptidase activity"/>
    <property type="evidence" value="ECO:0007669"/>
    <property type="project" value="InterPro"/>
</dbReference>
<dbReference type="PANTHER" id="PTHR10443:SF12">
    <property type="entry name" value="DIPEPTIDASE"/>
    <property type="match status" value="1"/>
</dbReference>
<name>A0A7C1FKC5_9CHLR</name>
<dbReference type="PROSITE" id="PS00869">
    <property type="entry name" value="RENAL_DIPEPTIDASE_1"/>
    <property type="match status" value="1"/>
</dbReference>